<dbReference type="PANTHER" id="PTHR16222">
    <property type="entry name" value="ADP-RIBOSYLGLYCOHYDROLASE"/>
    <property type="match status" value="1"/>
</dbReference>
<evidence type="ECO:0000256" key="2">
    <source>
        <dbReference type="ARBA" id="ARBA00022801"/>
    </source>
</evidence>
<dbReference type="InterPro" id="IPR005502">
    <property type="entry name" value="Ribosyl_crysJ1"/>
</dbReference>
<dbReference type="Gene3D" id="1.10.4080.10">
    <property type="entry name" value="ADP-ribosylation/Crystallin J1"/>
    <property type="match status" value="1"/>
</dbReference>
<dbReference type="Pfam" id="PF03747">
    <property type="entry name" value="ADP_ribosyl_GH"/>
    <property type="match status" value="1"/>
</dbReference>
<name>A0ABS7C282_9BACL</name>
<dbReference type="RefSeq" id="WP_210045589.1">
    <property type="nucleotide sequence ID" value="NZ_JBHLVU010000004.1"/>
</dbReference>
<dbReference type="EMBL" id="JAHZIK010000287">
    <property type="protein sequence ID" value="MBW7455001.1"/>
    <property type="molecule type" value="Genomic_DNA"/>
</dbReference>
<evidence type="ECO:0000256" key="1">
    <source>
        <dbReference type="ARBA" id="ARBA00010702"/>
    </source>
</evidence>
<protein>
    <submittedName>
        <fullName evidence="3">ADP-ribosylglycohydrolase family protein</fullName>
    </submittedName>
</protein>
<gene>
    <name evidence="3" type="ORF">K0U00_13245</name>
</gene>
<proteinExistence type="inferred from homology"/>
<dbReference type="InterPro" id="IPR036705">
    <property type="entry name" value="Ribosyl_crysJ1_sf"/>
</dbReference>
<sequence>MAKVKDGIIGLCVGDALGVPVEFRSRQALEQSPLTDMTGFGSHNQPAGTWSDDSSLTFCLMDSLAECREIDLVDLAGKFGEWCWRAKWTPHDEVFDIGIATREAIIRLEDAALPPQLAGGSDEFSNGNGSLMRILPLAYYLEGHSFEERIHAVTRISSLTHRHPISIIACVIYVEIAISLIEGKHLEDSLDQAKEAVARHYALSPELSAFDRVMQGDLKRLGRNEIQSSGYVVHTLEASLWCLMNSGSYEEAVLKAINLGEDTDTTGAVTGGLAGLMYGLDGIRKSWIIQLARLEEIMGLCDRFEEAIEQRK</sequence>
<keyword evidence="2" id="KW-0378">Hydrolase</keyword>
<comment type="caution">
    <text evidence="3">The sequence shown here is derived from an EMBL/GenBank/DDBJ whole genome shotgun (WGS) entry which is preliminary data.</text>
</comment>
<comment type="similarity">
    <text evidence="1">Belongs to the ADP-ribosylglycohydrolase family.</text>
</comment>
<dbReference type="Proteomes" id="UP001519887">
    <property type="component" value="Unassembled WGS sequence"/>
</dbReference>
<dbReference type="InterPro" id="IPR050792">
    <property type="entry name" value="ADP-ribosylglycohydrolase"/>
</dbReference>
<evidence type="ECO:0000313" key="4">
    <source>
        <dbReference type="Proteomes" id="UP001519887"/>
    </source>
</evidence>
<reference evidence="3 4" key="1">
    <citation type="submission" date="2021-07" db="EMBL/GenBank/DDBJ databases">
        <title>Paenibacillus radiodurans sp. nov., isolated from the southeastern edge of Tengger Desert.</title>
        <authorList>
            <person name="Zhang G."/>
        </authorList>
    </citation>
    <scope>NUCLEOTIDE SEQUENCE [LARGE SCALE GENOMIC DNA]</scope>
    <source>
        <strain evidence="3 4">CCM 7311</strain>
    </source>
</reference>
<evidence type="ECO:0000313" key="3">
    <source>
        <dbReference type="EMBL" id="MBW7455001.1"/>
    </source>
</evidence>
<organism evidence="3 4">
    <name type="scientific">Paenibacillus sepulcri</name>
    <dbReference type="NCBI Taxonomy" id="359917"/>
    <lineage>
        <taxon>Bacteria</taxon>
        <taxon>Bacillati</taxon>
        <taxon>Bacillota</taxon>
        <taxon>Bacilli</taxon>
        <taxon>Bacillales</taxon>
        <taxon>Paenibacillaceae</taxon>
        <taxon>Paenibacillus</taxon>
    </lineage>
</organism>
<dbReference type="PANTHER" id="PTHR16222:SF24">
    <property type="entry name" value="ADP-RIBOSYLHYDROLASE ARH3"/>
    <property type="match status" value="1"/>
</dbReference>
<accession>A0ABS7C282</accession>
<dbReference type="SUPFAM" id="SSF101478">
    <property type="entry name" value="ADP-ribosylglycohydrolase"/>
    <property type="match status" value="1"/>
</dbReference>
<keyword evidence="4" id="KW-1185">Reference proteome</keyword>